<dbReference type="EMBL" id="JAMPKM010000053">
    <property type="protein sequence ID" value="MEP0820950.1"/>
    <property type="molecule type" value="Genomic_DNA"/>
</dbReference>
<accession>A0ABV0JGS7</accession>
<keyword evidence="2" id="KW-1185">Reference proteome</keyword>
<protein>
    <submittedName>
        <fullName evidence="1">Uncharacterized protein</fullName>
    </submittedName>
</protein>
<name>A0ABV0JGS7_9CYAN</name>
<proteinExistence type="predicted"/>
<gene>
    <name evidence="1" type="ORF">NC998_28105</name>
</gene>
<comment type="caution">
    <text evidence="1">The sequence shown here is derived from an EMBL/GenBank/DDBJ whole genome shotgun (WGS) entry which is preliminary data.</text>
</comment>
<reference evidence="1 2" key="1">
    <citation type="submission" date="2022-04" db="EMBL/GenBank/DDBJ databases">
        <title>Positive selection, recombination, and allopatry shape intraspecific diversity of widespread and dominant cyanobacteria.</title>
        <authorList>
            <person name="Wei J."/>
            <person name="Shu W."/>
            <person name="Hu C."/>
        </authorList>
    </citation>
    <scope>NUCLEOTIDE SEQUENCE [LARGE SCALE GENOMIC DNA]</scope>
    <source>
        <strain evidence="1 2">GB2-A4</strain>
    </source>
</reference>
<sequence>MSLDNNDVYGYLKSIIQAVWFVQQAVYHWFVFVKGEQCRNSLREFSYEKLP</sequence>
<organism evidence="1 2">
    <name type="scientific">Trichocoleus desertorum GB2-A4</name>
    <dbReference type="NCBI Taxonomy" id="2933944"/>
    <lineage>
        <taxon>Bacteria</taxon>
        <taxon>Bacillati</taxon>
        <taxon>Cyanobacteriota</taxon>
        <taxon>Cyanophyceae</taxon>
        <taxon>Leptolyngbyales</taxon>
        <taxon>Trichocoleusaceae</taxon>
        <taxon>Trichocoleus</taxon>
    </lineage>
</organism>
<dbReference type="Proteomes" id="UP001464891">
    <property type="component" value="Unassembled WGS sequence"/>
</dbReference>
<evidence type="ECO:0000313" key="2">
    <source>
        <dbReference type="Proteomes" id="UP001464891"/>
    </source>
</evidence>
<evidence type="ECO:0000313" key="1">
    <source>
        <dbReference type="EMBL" id="MEP0820950.1"/>
    </source>
</evidence>